<gene>
    <name evidence="7" type="ordered locus">Daro_3990</name>
</gene>
<dbReference type="Pfam" id="PF08448">
    <property type="entry name" value="PAS_4"/>
    <property type="match status" value="2"/>
</dbReference>
<dbReference type="eggNOG" id="COG0517">
    <property type="taxonomic scope" value="Bacteria"/>
</dbReference>
<dbReference type="InterPro" id="IPR001633">
    <property type="entry name" value="EAL_dom"/>
</dbReference>
<dbReference type="HOGENOM" id="CLU_241992_0_0_4"/>
<dbReference type="Pfam" id="PF13682">
    <property type="entry name" value="CZB"/>
    <property type="match status" value="1"/>
</dbReference>
<feature type="domain" description="PAC" evidence="3">
    <location>
        <begin position="345"/>
        <end position="399"/>
    </location>
</feature>
<dbReference type="Gene3D" id="1.20.120.30">
    <property type="entry name" value="Aspartate receptor, ligand-binding domain"/>
    <property type="match status" value="1"/>
</dbReference>
<dbReference type="PROSITE" id="PS50112">
    <property type="entry name" value="PAS"/>
    <property type="match status" value="3"/>
</dbReference>
<evidence type="ECO:0000256" key="1">
    <source>
        <dbReference type="PROSITE-ProRule" id="PRU00703"/>
    </source>
</evidence>
<dbReference type="STRING" id="159087.Daro_3990"/>
<dbReference type="eggNOG" id="COG5001">
    <property type="taxonomic scope" value="Bacteria"/>
</dbReference>
<dbReference type="SMART" id="SM00116">
    <property type="entry name" value="CBS"/>
    <property type="match status" value="4"/>
</dbReference>
<dbReference type="InterPro" id="IPR052155">
    <property type="entry name" value="Biofilm_reg_signaling"/>
</dbReference>
<dbReference type="SMART" id="SM00052">
    <property type="entry name" value="EAL"/>
    <property type="match status" value="1"/>
</dbReference>
<dbReference type="InterPro" id="IPR001610">
    <property type="entry name" value="PAC"/>
</dbReference>
<dbReference type="CDD" id="cd01949">
    <property type="entry name" value="GGDEF"/>
    <property type="match status" value="1"/>
</dbReference>
<dbReference type="NCBIfam" id="TIGR00229">
    <property type="entry name" value="sensory_box"/>
    <property type="match status" value="4"/>
</dbReference>
<feature type="domain" description="PAS" evidence="2">
    <location>
        <begin position="566"/>
        <end position="619"/>
    </location>
</feature>
<dbReference type="InterPro" id="IPR046342">
    <property type="entry name" value="CBS_dom_sf"/>
</dbReference>
<dbReference type="Gene3D" id="3.30.70.270">
    <property type="match status" value="1"/>
</dbReference>
<feature type="domain" description="PAC" evidence="3">
    <location>
        <begin position="1047"/>
        <end position="1099"/>
    </location>
</feature>
<feature type="domain" description="PAS" evidence="2">
    <location>
        <begin position="855"/>
        <end position="924"/>
    </location>
</feature>
<dbReference type="Gene3D" id="3.30.450.40">
    <property type="match status" value="2"/>
</dbReference>
<dbReference type="KEGG" id="dar:Daro_3990"/>
<dbReference type="InterPro" id="IPR035965">
    <property type="entry name" value="PAS-like_dom_sf"/>
</dbReference>
<evidence type="ECO:0000259" key="2">
    <source>
        <dbReference type="PROSITE" id="PS50112"/>
    </source>
</evidence>
<dbReference type="InterPro" id="IPR035919">
    <property type="entry name" value="EAL_sf"/>
</dbReference>
<sequence length="1665" mass="184329">MPKIVELITTRSDRVAPAASLRDVASRMLDVKTSSVIVVDQGAILGIITERDMLRAMRLRRPLEQTARETMTSPVHSVPAKTDFRLAYREAASLGIRHIVVTDEAGLPLGVVSEADYRKHLGPDFFLHLNTADTLMEGTFPRLPASAALDEALVAMETVRGSCVIVVDGRRPQGIVTEHDIVRLFLSSESNPTLGSVMTHPTISVREDCPLADAAQQMLDHGIRHLTVVDSDGNLAGLLSEHTLMSPLKLGLIDDALIDRQALARAREAMLDETARNERYQRALLDNFPFLVWLKDTESRLLTANRAMAKAAGSDSVIGKTDRELWPPELASAYRADDLAVMASRQNKIVVEPIIVDGQTVWHETYKAPVIADDGTLLGTVGFARDISERKRAEEAMQLRNQALAGLIAGEALPRVLELIALSVEAEIPGWHCSILLADKDGRQLRLGAAPSLPPAYGLAVDGMPIAPGVASSGAAAATRQRVVVDNINEHPNWVNYRDLADHGCFSACWSEPVIGTNGQLLGTFTAYYPSPTSPHEDYLGLLLQAAQLTALVIERQNSSQDLERSLATFRGIFDSIGEALFIQGEDRRFLDVNTSAEQMFGLSRASLIGQTHESLIAPGMLDLEAIDQAISTALAGTPQAFETLARSSTERIFPIEVRLHTASYFGRPVLIASAVDISERKNAELRLEVEHDLAQALASGMQRDEVLGALLKAIQRFPDLDAGCVHWRQADGSYRLVAHQGVSLDFAEKVSHLDADSPLALLALNGGTICNCETPNKHCADASILDNQAMQREGLDCLAALPIKQESQPVACLTLGSRQASGVLPSTLLSLEKLSGQFSQALHRLAAQEEARRLQENLSGLFDTLTDFIFILDQAGRILHYNRAVAEDLGYGQNTLKGKTIAAVHPENLRQIAEEVTVDIISGRRYSCPLPILCASGEQIMVETRVVNGYWDGQPALIGISQDISERLMAEERQQLAASVFDNAHEGIMITDPKGNILEVNATFTELTGYSRAEALGNTPDMLKSGHHDPAFYEEMWQKIRDDGYWRGEIWNRKKSGEIFVEQLTISSVRNRDGALSNFVAIFSDITLLKQHQQRLEHLAHFDALTQLPNRMLLSDRMQLAKAQAERSGKTLAVCYLDLDNFKPINDRYGHSVGDFLLIEVAQRLKTCVRAGDTVARLGGDEFVLLITNLDDLNECDHAMTRVISALSQPFRVSAQFVTVSASIGVTLYPHDGSDSDTLLRHADQSMYAAKQEGRNRYHLFDPENDRRARLRREEIGQIREGLANGEFKLYYQPKVNMREGSFIGAEALIRWQHPERGLLLPDSFLPALEGSELAIDIGDWVIQEALKQIDAWHRTQGIDLSVSINIAGIHLQHPGFSRRLGELLAAYPNVTPGQIELEVLETAALEDIQTTAELFAECRNLGVTFALDDFGTGYSSLTYFRRLPADMLKIDQSFIRNMLDDTDDLAIVEGVIGLTHAFKRQVIAEGVETVEHGLVLLLLGCDMAQGFGIARPMPPEQLPDWIRHFQPDELWSLATAFEWSREDLPMLIAEVDHKRWKKQLYSYLDNSRNGASLPAMDEHACRFGRWYYSPESQRYASIEAFKTLETVHTRLHEIGRQFIQHIQAGELDTIEPLKLELDSVSSQISDYIRQIQAEVLLKNQIGK</sequence>
<dbReference type="Pfam" id="PF00571">
    <property type="entry name" value="CBS"/>
    <property type="match status" value="4"/>
</dbReference>
<feature type="domain" description="EAL" evidence="4">
    <location>
        <begin position="1273"/>
        <end position="1528"/>
    </location>
</feature>
<dbReference type="Pfam" id="PF13426">
    <property type="entry name" value="PAS_9"/>
    <property type="match status" value="1"/>
</dbReference>
<evidence type="ECO:0000259" key="5">
    <source>
        <dbReference type="PROSITE" id="PS50887"/>
    </source>
</evidence>
<accession>Q478L4</accession>
<feature type="domain" description="CBS" evidence="6">
    <location>
        <begin position="136"/>
        <end position="193"/>
    </location>
</feature>
<dbReference type="GO" id="GO:0006355">
    <property type="term" value="P:regulation of DNA-templated transcription"/>
    <property type="evidence" value="ECO:0007669"/>
    <property type="project" value="InterPro"/>
</dbReference>
<keyword evidence="1" id="KW-0129">CBS domain</keyword>
<dbReference type="InterPro" id="IPR000700">
    <property type="entry name" value="PAS-assoc_C"/>
</dbReference>
<dbReference type="eggNOG" id="COG2203">
    <property type="taxonomic scope" value="Bacteria"/>
</dbReference>
<dbReference type="SUPFAM" id="SSF141868">
    <property type="entry name" value="EAL domain-like"/>
    <property type="match status" value="1"/>
</dbReference>
<dbReference type="eggNOG" id="COG3829">
    <property type="taxonomic scope" value="Bacteria"/>
</dbReference>
<proteinExistence type="predicted"/>
<dbReference type="Pfam" id="PF13185">
    <property type="entry name" value="GAF_2"/>
    <property type="match status" value="1"/>
</dbReference>
<dbReference type="SUPFAM" id="SSF54631">
    <property type="entry name" value="CBS-domain pair"/>
    <property type="match status" value="2"/>
</dbReference>
<dbReference type="InterPro" id="IPR029787">
    <property type="entry name" value="Nucleotide_cyclase"/>
</dbReference>
<dbReference type="SUPFAM" id="SSF55073">
    <property type="entry name" value="Nucleotide cyclase"/>
    <property type="match status" value="1"/>
</dbReference>
<dbReference type="NCBIfam" id="TIGR00254">
    <property type="entry name" value="GGDEF"/>
    <property type="match status" value="1"/>
</dbReference>
<dbReference type="InterPro" id="IPR025991">
    <property type="entry name" value="Chemoreceptor_zinc-bind_dom"/>
</dbReference>
<evidence type="ECO:0000313" key="7">
    <source>
        <dbReference type="EMBL" id="AAZ48717.1"/>
    </source>
</evidence>
<dbReference type="Pfam" id="PF00989">
    <property type="entry name" value="PAS"/>
    <property type="match status" value="1"/>
</dbReference>
<dbReference type="InterPro" id="IPR003018">
    <property type="entry name" value="GAF"/>
</dbReference>
<dbReference type="CDD" id="cd00130">
    <property type="entry name" value="PAS"/>
    <property type="match status" value="4"/>
</dbReference>
<dbReference type="Gene3D" id="3.30.450.20">
    <property type="entry name" value="PAS domain"/>
    <property type="match status" value="4"/>
</dbReference>
<dbReference type="InterPro" id="IPR043128">
    <property type="entry name" value="Rev_trsase/Diguanyl_cyclase"/>
</dbReference>
<dbReference type="PANTHER" id="PTHR44757">
    <property type="entry name" value="DIGUANYLATE CYCLASE DGCP"/>
    <property type="match status" value="1"/>
</dbReference>
<dbReference type="EMBL" id="CP000089">
    <property type="protein sequence ID" value="AAZ48717.1"/>
    <property type="molecule type" value="Genomic_DNA"/>
</dbReference>
<dbReference type="PANTHER" id="PTHR44757:SF2">
    <property type="entry name" value="BIOFILM ARCHITECTURE MAINTENANCE PROTEIN MBAA"/>
    <property type="match status" value="1"/>
</dbReference>
<dbReference type="Gene3D" id="3.20.20.450">
    <property type="entry name" value="EAL domain"/>
    <property type="match status" value="1"/>
</dbReference>
<dbReference type="InterPro" id="IPR000160">
    <property type="entry name" value="GGDEF_dom"/>
</dbReference>
<dbReference type="PROSITE" id="PS50113">
    <property type="entry name" value="PAC"/>
    <property type="match status" value="2"/>
</dbReference>
<dbReference type="PROSITE" id="PS50883">
    <property type="entry name" value="EAL"/>
    <property type="match status" value="1"/>
</dbReference>
<dbReference type="SUPFAM" id="SSF55785">
    <property type="entry name" value="PYP-like sensor domain (PAS domain)"/>
    <property type="match status" value="4"/>
</dbReference>
<dbReference type="CDD" id="cd01948">
    <property type="entry name" value="EAL"/>
    <property type="match status" value="1"/>
</dbReference>
<dbReference type="PROSITE" id="PS50887">
    <property type="entry name" value="GGDEF"/>
    <property type="match status" value="1"/>
</dbReference>
<feature type="domain" description="CBS" evidence="6">
    <location>
        <begin position="1"/>
        <end position="65"/>
    </location>
</feature>
<protein>
    <submittedName>
        <fullName evidence="7">Diguanylate cyclase/phosphodiesterase with PAS/PAC sensor(S)</fullName>
    </submittedName>
</protein>
<dbReference type="InterPro" id="IPR000014">
    <property type="entry name" value="PAS"/>
</dbReference>
<dbReference type="CDD" id="cd02205">
    <property type="entry name" value="CBS_pair_SF"/>
    <property type="match status" value="1"/>
</dbReference>
<evidence type="ECO:0000259" key="3">
    <source>
        <dbReference type="PROSITE" id="PS50113"/>
    </source>
</evidence>
<dbReference type="Gene3D" id="3.10.580.10">
    <property type="entry name" value="CBS-domain"/>
    <property type="match status" value="2"/>
</dbReference>
<dbReference type="SMART" id="SM00091">
    <property type="entry name" value="PAS"/>
    <property type="match status" value="4"/>
</dbReference>
<dbReference type="Pfam" id="PF00990">
    <property type="entry name" value="GGDEF"/>
    <property type="match status" value="1"/>
</dbReference>
<dbReference type="FunFam" id="3.30.70.270:FF:000001">
    <property type="entry name" value="Diguanylate cyclase domain protein"/>
    <property type="match status" value="1"/>
</dbReference>
<dbReference type="GO" id="GO:0003824">
    <property type="term" value="F:catalytic activity"/>
    <property type="evidence" value="ECO:0007669"/>
    <property type="project" value="UniProtKB-ARBA"/>
</dbReference>
<name>Q478L4_DECAR</name>
<dbReference type="SMART" id="SM00086">
    <property type="entry name" value="PAC"/>
    <property type="match status" value="4"/>
</dbReference>
<dbReference type="InterPro" id="IPR013767">
    <property type="entry name" value="PAS_fold"/>
</dbReference>
<dbReference type="InterPro" id="IPR000644">
    <property type="entry name" value="CBS_dom"/>
</dbReference>
<feature type="domain" description="CBS" evidence="6">
    <location>
        <begin position="198"/>
        <end position="256"/>
    </location>
</feature>
<reference evidence="7" key="1">
    <citation type="submission" date="2005-08" db="EMBL/GenBank/DDBJ databases">
        <title>Complete sequence of Dechloromonas aromatica RCB.</title>
        <authorList>
            <person name="Salinero K.K."/>
            <person name="Copeland A."/>
            <person name="Lucas S."/>
            <person name="Lapidus A."/>
            <person name="Barry K."/>
            <person name="Detter J.C."/>
            <person name="Glavina T."/>
            <person name="Hammon N."/>
            <person name="Israni S."/>
            <person name="Pitluck S."/>
            <person name="Di Bartolo G."/>
            <person name="Trong S."/>
            <person name="Schmutz J."/>
            <person name="Larimer F."/>
            <person name="Land M."/>
            <person name="Ivanova N."/>
            <person name="Richardson P."/>
        </authorList>
    </citation>
    <scope>NUCLEOTIDE SEQUENCE</scope>
    <source>
        <strain evidence="7">RCB</strain>
    </source>
</reference>
<dbReference type="InterPro" id="IPR029016">
    <property type="entry name" value="GAF-like_dom_sf"/>
</dbReference>
<evidence type="ECO:0000259" key="6">
    <source>
        <dbReference type="PROSITE" id="PS51371"/>
    </source>
</evidence>
<feature type="domain" description="CBS" evidence="6">
    <location>
        <begin position="71"/>
        <end position="127"/>
    </location>
</feature>
<dbReference type="Pfam" id="PF00563">
    <property type="entry name" value="EAL"/>
    <property type="match status" value="1"/>
</dbReference>
<dbReference type="InterPro" id="IPR013656">
    <property type="entry name" value="PAS_4"/>
</dbReference>
<organism evidence="7">
    <name type="scientific">Dechloromonas aromatica (strain RCB)</name>
    <dbReference type="NCBI Taxonomy" id="159087"/>
    <lineage>
        <taxon>Bacteria</taxon>
        <taxon>Pseudomonadati</taxon>
        <taxon>Pseudomonadota</taxon>
        <taxon>Betaproteobacteria</taxon>
        <taxon>Rhodocyclales</taxon>
        <taxon>Azonexaceae</taxon>
        <taxon>Dechloromonas</taxon>
    </lineage>
</organism>
<feature type="domain" description="GGDEF" evidence="5">
    <location>
        <begin position="1131"/>
        <end position="1264"/>
    </location>
</feature>
<dbReference type="PROSITE" id="PS51371">
    <property type="entry name" value="CBS"/>
    <property type="match status" value="4"/>
</dbReference>
<dbReference type="SMART" id="SM00065">
    <property type="entry name" value="GAF"/>
    <property type="match status" value="2"/>
</dbReference>
<dbReference type="SUPFAM" id="SSF55781">
    <property type="entry name" value="GAF domain-like"/>
    <property type="match status" value="2"/>
</dbReference>
<feature type="domain" description="PAS" evidence="2">
    <location>
        <begin position="974"/>
        <end position="1020"/>
    </location>
</feature>
<evidence type="ECO:0000259" key="4">
    <source>
        <dbReference type="PROSITE" id="PS50883"/>
    </source>
</evidence>
<dbReference type="SMART" id="SM00267">
    <property type="entry name" value="GGDEF"/>
    <property type="match status" value="1"/>
</dbReference>